<evidence type="ECO:0000313" key="2">
    <source>
        <dbReference type="Proteomes" id="UP000784919"/>
    </source>
</evidence>
<sequence>MSDELLNSKIQNLFWRRRCDWDPHDEIELYAKSRYQIQGVWHDPPVVEHDVPDSAPGKHYECYHAYSHGAATLALGSRSAGHYVGGQMGDLMRC</sequence>
<dbReference type="AlphaFoldDB" id="A0A9P7SNY1"/>
<comment type="caution">
    <text evidence="1">The sequence shown here is derived from an EMBL/GenBank/DDBJ whole genome shotgun (WGS) entry which is preliminary data.</text>
</comment>
<dbReference type="EMBL" id="SRPS01000120">
    <property type="protein sequence ID" value="KAG5967440.1"/>
    <property type="molecule type" value="Genomic_DNA"/>
</dbReference>
<proteinExistence type="predicted"/>
<gene>
    <name evidence="1" type="ORF">E4U56_000850</name>
</gene>
<protein>
    <submittedName>
        <fullName evidence="1">Uncharacterized protein</fullName>
    </submittedName>
</protein>
<dbReference type="Proteomes" id="UP000784919">
    <property type="component" value="Unassembled WGS sequence"/>
</dbReference>
<reference evidence="1" key="1">
    <citation type="journal article" date="2020" name="bioRxiv">
        <title>Whole genome comparisons of ergot fungi reveals the divergence and evolution of species within the genus Claviceps are the result of varying mechanisms driving genome evolution and host range expansion.</title>
        <authorList>
            <person name="Wyka S.A."/>
            <person name="Mondo S.J."/>
            <person name="Liu M."/>
            <person name="Dettman J."/>
            <person name="Nalam V."/>
            <person name="Broders K.D."/>
        </authorList>
    </citation>
    <scope>NUCLEOTIDE SEQUENCE</scope>
    <source>
        <strain evidence="1">CCC 1102</strain>
    </source>
</reference>
<organism evidence="1 2">
    <name type="scientific">Claviceps arundinis</name>
    <dbReference type="NCBI Taxonomy" id="1623583"/>
    <lineage>
        <taxon>Eukaryota</taxon>
        <taxon>Fungi</taxon>
        <taxon>Dikarya</taxon>
        <taxon>Ascomycota</taxon>
        <taxon>Pezizomycotina</taxon>
        <taxon>Sordariomycetes</taxon>
        <taxon>Hypocreomycetidae</taxon>
        <taxon>Hypocreales</taxon>
        <taxon>Clavicipitaceae</taxon>
        <taxon>Claviceps</taxon>
    </lineage>
</organism>
<name>A0A9P7SNY1_9HYPO</name>
<accession>A0A9P7SNY1</accession>
<evidence type="ECO:0000313" key="1">
    <source>
        <dbReference type="EMBL" id="KAG5967440.1"/>
    </source>
</evidence>